<keyword evidence="9 10" id="KW-0119">Carbohydrate metabolism</keyword>
<gene>
    <name evidence="11" type="ORF">HT657_08790</name>
    <name evidence="12" type="ORF">HT672_06270</name>
</gene>
<keyword evidence="14" id="KW-1185">Reference proteome</keyword>
<evidence type="ECO:0000256" key="5">
    <source>
        <dbReference type="ARBA" id="ARBA00013078"/>
    </source>
</evidence>
<evidence type="ECO:0000256" key="7">
    <source>
        <dbReference type="ARBA" id="ARBA00022801"/>
    </source>
</evidence>
<comment type="pathway">
    <text evidence="3 10">Organic acid metabolism; glycolate biosynthesis; glycolate from 2-phosphoglycolate: step 1/1.</text>
</comment>
<dbReference type="OrthoDB" id="9776368at2"/>
<dbReference type="EMBL" id="JABUMC010000011">
    <property type="protein sequence ID" value="MBV6546890.1"/>
    <property type="molecule type" value="Genomic_DNA"/>
</dbReference>
<dbReference type="NCBIfam" id="NF009695">
    <property type="entry name" value="PRK13222.1-2"/>
    <property type="match status" value="1"/>
</dbReference>
<evidence type="ECO:0000313" key="11">
    <source>
        <dbReference type="EMBL" id="MBV6532218.1"/>
    </source>
</evidence>
<evidence type="ECO:0000256" key="1">
    <source>
        <dbReference type="ARBA" id="ARBA00000830"/>
    </source>
</evidence>
<sequence>MTKKFKLIGFDLDGTLVNSLPDLALSLNSAFAEVGLPQAPEELVLTWIGNGADVLFAKGLEWTGRANEFSEEELKQIKRRFGHFYGENICNISKLYPNVKTTLETLKAQGYILAVVTNKPTKHVQPVLKAFEIDHLFSEALGGQSLPEIKPHPAPLYYLCGKFGLYPQELLFVGDSKNDILAAQNAGCQSVGLTYGYNYNIPIGDSNPDYVCDDFAEILEIVANNASQIS</sequence>
<dbReference type="GO" id="GO:0005975">
    <property type="term" value="P:carbohydrate metabolic process"/>
    <property type="evidence" value="ECO:0007669"/>
    <property type="project" value="InterPro"/>
</dbReference>
<dbReference type="Pfam" id="PF13419">
    <property type="entry name" value="HAD_2"/>
    <property type="match status" value="1"/>
</dbReference>
<evidence type="ECO:0000256" key="2">
    <source>
        <dbReference type="ARBA" id="ARBA00001946"/>
    </source>
</evidence>
<dbReference type="GO" id="GO:0006281">
    <property type="term" value="P:DNA repair"/>
    <property type="evidence" value="ECO:0007669"/>
    <property type="project" value="TreeGrafter"/>
</dbReference>
<dbReference type="GO" id="GO:0046872">
    <property type="term" value="F:metal ion binding"/>
    <property type="evidence" value="ECO:0007669"/>
    <property type="project" value="UniProtKB-KW"/>
</dbReference>
<evidence type="ECO:0000256" key="10">
    <source>
        <dbReference type="HAMAP-Rule" id="MF_00495"/>
    </source>
</evidence>
<dbReference type="NCBIfam" id="TIGR01449">
    <property type="entry name" value="PGP_bact"/>
    <property type="match status" value="1"/>
</dbReference>
<dbReference type="Proteomes" id="UP001196379">
    <property type="component" value="Unassembled WGS sequence"/>
</dbReference>
<keyword evidence="6 10" id="KW-0479">Metal-binding</keyword>
<comment type="catalytic activity">
    <reaction evidence="1 10">
        <text>2-phosphoglycolate + H2O = glycolate + phosphate</text>
        <dbReference type="Rhea" id="RHEA:14369"/>
        <dbReference type="ChEBI" id="CHEBI:15377"/>
        <dbReference type="ChEBI" id="CHEBI:29805"/>
        <dbReference type="ChEBI" id="CHEBI:43474"/>
        <dbReference type="ChEBI" id="CHEBI:58033"/>
        <dbReference type="EC" id="3.1.3.18"/>
    </reaction>
</comment>
<dbReference type="FunFam" id="3.40.50.1000:FF:000022">
    <property type="entry name" value="Phosphoglycolate phosphatase"/>
    <property type="match status" value="1"/>
</dbReference>
<dbReference type="Gene3D" id="1.10.150.240">
    <property type="entry name" value="Putative phosphatase, domain 2"/>
    <property type="match status" value="1"/>
</dbReference>
<feature type="binding site" evidence="10">
    <location>
        <position position="13"/>
    </location>
    <ligand>
        <name>Mg(2+)</name>
        <dbReference type="ChEBI" id="CHEBI:18420"/>
    </ligand>
</feature>
<dbReference type="NCBIfam" id="TIGR01549">
    <property type="entry name" value="HAD-SF-IA-v1"/>
    <property type="match status" value="1"/>
</dbReference>
<organism evidence="12 13">
    <name type="scientific">Ursidibacter maritimus</name>
    <dbReference type="NCBI Taxonomy" id="1331689"/>
    <lineage>
        <taxon>Bacteria</taxon>
        <taxon>Pseudomonadati</taxon>
        <taxon>Pseudomonadota</taxon>
        <taxon>Gammaproteobacteria</taxon>
        <taxon>Pasteurellales</taxon>
        <taxon>Pasteurellaceae</taxon>
        <taxon>Ursidibacter</taxon>
    </lineage>
</organism>
<dbReference type="SFLD" id="SFLDG01129">
    <property type="entry name" value="C1.5:_HAD__Beta-PGM__Phosphata"/>
    <property type="match status" value="1"/>
</dbReference>
<reference evidence="12 14" key="1">
    <citation type="journal article" date="2021" name="Mol. Ecol.">
        <title>Polar bear-adapted Ursidibacter maritimus are remarkably conserved after generations in captivity.</title>
        <authorList>
            <person name="Espinosa-Gongora C."/>
            <person name="Hansen M.J."/>
            <person name="Bertelsen M.F."/>
            <person name="Bojesen A.M."/>
        </authorList>
    </citation>
    <scope>NUCLEOTIDE SEQUENCE</scope>
    <source>
        <strain evidence="12">Pb43105x</strain>
        <strain evidence="11 14">Pb43106</strain>
    </source>
</reference>
<comment type="cofactor">
    <cofactor evidence="2 10">
        <name>Mg(2+)</name>
        <dbReference type="ChEBI" id="CHEBI:18420"/>
    </cofactor>
</comment>
<dbReference type="GO" id="GO:0046295">
    <property type="term" value="P:glycolate biosynthetic process"/>
    <property type="evidence" value="ECO:0007669"/>
    <property type="project" value="UniProtKB-UniRule"/>
</dbReference>
<evidence type="ECO:0000256" key="4">
    <source>
        <dbReference type="ARBA" id="ARBA00006171"/>
    </source>
</evidence>
<feature type="binding site" evidence="10">
    <location>
        <position position="175"/>
    </location>
    <ligand>
        <name>Mg(2+)</name>
        <dbReference type="ChEBI" id="CHEBI:18420"/>
    </ligand>
</feature>
<protein>
    <recommendedName>
        <fullName evidence="5 10">Phosphoglycolate phosphatase</fullName>
        <shortName evidence="10">PGP</shortName>
        <shortName evidence="10">PGPase</shortName>
        <ecNumber evidence="5 10">3.1.3.18</ecNumber>
    </recommendedName>
</protein>
<dbReference type="GO" id="GO:0005829">
    <property type="term" value="C:cytosol"/>
    <property type="evidence" value="ECO:0007669"/>
    <property type="project" value="TreeGrafter"/>
</dbReference>
<comment type="function">
    <text evidence="10">Specifically catalyzes the dephosphorylation of 2-phosphoglycolate. Is involved in the dissimilation of the intracellular 2-phosphoglycolate formed during the DNA repair of 3'-phosphoglycolate ends, a major class of DNA lesions induced by oxidative stress.</text>
</comment>
<evidence type="ECO:0000256" key="9">
    <source>
        <dbReference type="ARBA" id="ARBA00023277"/>
    </source>
</evidence>
<dbReference type="InterPro" id="IPR023198">
    <property type="entry name" value="PGP-like_dom2"/>
</dbReference>
<dbReference type="SFLD" id="SFLDG01135">
    <property type="entry name" value="C1.5.6:_HAD__Beta-PGM__Phospha"/>
    <property type="match status" value="1"/>
</dbReference>
<dbReference type="InterPro" id="IPR006439">
    <property type="entry name" value="HAD-SF_hydro_IA"/>
</dbReference>
<dbReference type="Proteomes" id="UP000732858">
    <property type="component" value="Unassembled WGS sequence"/>
</dbReference>
<dbReference type="SUPFAM" id="SSF56784">
    <property type="entry name" value="HAD-like"/>
    <property type="match status" value="1"/>
</dbReference>
<feature type="active site" description="Nucleophile" evidence="10">
    <location>
        <position position="11"/>
    </location>
</feature>
<dbReference type="InterPro" id="IPR023214">
    <property type="entry name" value="HAD_sf"/>
</dbReference>
<name>A0A949T5Q9_9PAST</name>
<dbReference type="GeneID" id="65549518"/>
<evidence type="ECO:0000313" key="12">
    <source>
        <dbReference type="EMBL" id="MBV6546890.1"/>
    </source>
</evidence>
<dbReference type="AlphaFoldDB" id="A0A949T5Q9"/>
<dbReference type="PRINTS" id="PR00413">
    <property type="entry name" value="HADHALOGNASE"/>
</dbReference>
<dbReference type="InterPro" id="IPR050155">
    <property type="entry name" value="HAD-like_hydrolase_sf"/>
</dbReference>
<accession>A0A949T5Q9</accession>
<proteinExistence type="inferred from homology"/>
<comment type="similarity">
    <text evidence="4 10">Belongs to the HAD-like hydrolase superfamily. CbbY/CbbZ/Gph/YieH family.</text>
</comment>
<dbReference type="SFLD" id="SFLDS00003">
    <property type="entry name" value="Haloacid_Dehalogenase"/>
    <property type="match status" value="1"/>
</dbReference>
<dbReference type="PANTHER" id="PTHR43434">
    <property type="entry name" value="PHOSPHOGLYCOLATE PHOSPHATASE"/>
    <property type="match status" value="1"/>
</dbReference>
<dbReference type="InterPro" id="IPR036412">
    <property type="entry name" value="HAD-like_sf"/>
</dbReference>
<evidence type="ECO:0000256" key="8">
    <source>
        <dbReference type="ARBA" id="ARBA00022842"/>
    </source>
</evidence>
<keyword evidence="7 10" id="KW-0378">Hydrolase</keyword>
<evidence type="ECO:0000256" key="6">
    <source>
        <dbReference type="ARBA" id="ARBA00022723"/>
    </source>
</evidence>
<dbReference type="EC" id="3.1.3.18" evidence="5 10"/>
<dbReference type="Gene3D" id="3.40.50.1000">
    <property type="entry name" value="HAD superfamily/HAD-like"/>
    <property type="match status" value="1"/>
</dbReference>
<dbReference type="PANTHER" id="PTHR43434:SF1">
    <property type="entry name" value="PHOSPHOGLYCOLATE PHOSPHATASE"/>
    <property type="match status" value="1"/>
</dbReference>
<dbReference type="InterPro" id="IPR041492">
    <property type="entry name" value="HAD_2"/>
</dbReference>
<dbReference type="RefSeq" id="WP_157403608.1">
    <property type="nucleotide sequence ID" value="NZ_JABULY010000006.1"/>
</dbReference>
<dbReference type="HAMAP" id="MF_00495">
    <property type="entry name" value="GPH_hydrolase_bact"/>
    <property type="match status" value="1"/>
</dbReference>
<dbReference type="PROSITE" id="PS01228">
    <property type="entry name" value="COF_1"/>
    <property type="match status" value="1"/>
</dbReference>
<evidence type="ECO:0000256" key="3">
    <source>
        <dbReference type="ARBA" id="ARBA00004818"/>
    </source>
</evidence>
<feature type="binding site" evidence="10">
    <location>
        <position position="11"/>
    </location>
    <ligand>
        <name>Mg(2+)</name>
        <dbReference type="ChEBI" id="CHEBI:18420"/>
    </ligand>
</feature>
<dbReference type="InterPro" id="IPR037512">
    <property type="entry name" value="PGPase_prok"/>
</dbReference>
<evidence type="ECO:0000313" key="14">
    <source>
        <dbReference type="Proteomes" id="UP001196379"/>
    </source>
</evidence>
<keyword evidence="8 10" id="KW-0460">Magnesium</keyword>
<dbReference type="EMBL" id="JABULY010000006">
    <property type="protein sequence ID" value="MBV6532218.1"/>
    <property type="molecule type" value="Genomic_DNA"/>
</dbReference>
<dbReference type="GO" id="GO:0008967">
    <property type="term" value="F:phosphoglycolate phosphatase activity"/>
    <property type="evidence" value="ECO:0007669"/>
    <property type="project" value="UniProtKB-UniRule"/>
</dbReference>
<comment type="caution">
    <text evidence="12">The sequence shown here is derived from an EMBL/GenBank/DDBJ whole genome shotgun (WGS) entry which is preliminary data.</text>
</comment>
<dbReference type="NCBIfam" id="TIGR01509">
    <property type="entry name" value="HAD-SF-IA-v3"/>
    <property type="match status" value="1"/>
</dbReference>
<dbReference type="CDD" id="cd16417">
    <property type="entry name" value="HAD_PGPase"/>
    <property type="match status" value="1"/>
</dbReference>
<evidence type="ECO:0000313" key="13">
    <source>
        <dbReference type="Proteomes" id="UP000732858"/>
    </source>
</evidence>